<keyword evidence="1" id="KW-0732">Signal</keyword>
<dbReference type="EMBL" id="LCHM01000066">
    <property type="protein sequence ID" value="KKT34756.1"/>
    <property type="molecule type" value="Genomic_DNA"/>
</dbReference>
<feature type="chain" id="PRO_5002537308" evidence="1">
    <location>
        <begin position="24"/>
        <end position="212"/>
    </location>
</feature>
<proteinExistence type="predicted"/>
<evidence type="ECO:0000256" key="1">
    <source>
        <dbReference type="SAM" id="SignalP"/>
    </source>
</evidence>
<sequence>MNYKIITFIAVLAISTSASTAMAQETMRNTNGRASNTPMMQIRTDLRTEIEARKASSTARLAEIKAQAEARKASSTAARVEMQRSLAKRKAEQTARVFAATVKRLEGIITRLESRIEKVKVAGGDTLRPEAFVEEAKNHLSEAKTSIALFASIDFSGDKAQENFEKVRETATIAKGHIKEAHRSLMEALRALGSIRAEIQRSAISTATTTEE</sequence>
<dbReference type="Proteomes" id="UP000034617">
    <property type="component" value="Unassembled WGS sequence"/>
</dbReference>
<gene>
    <name evidence="2" type="ORF">UW22_C0066G0011</name>
</gene>
<protein>
    <submittedName>
        <fullName evidence="2">Uncharacterized protein</fullName>
    </submittedName>
</protein>
<reference evidence="2 3" key="1">
    <citation type="journal article" date="2015" name="Nature">
        <title>rRNA introns, odd ribosomes, and small enigmatic genomes across a large radiation of phyla.</title>
        <authorList>
            <person name="Brown C.T."/>
            <person name="Hug L.A."/>
            <person name="Thomas B.C."/>
            <person name="Sharon I."/>
            <person name="Castelle C.J."/>
            <person name="Singh A."/>
            <person name="Wilkins M.J."/>
            <person name="Williams K.H."/>
            <person name="Banfield J.F."/>
        </authorList>
    </citation>
    <scope>NUCLEOTIDE SEQUENCE [LARGE SCALE GENOMIC DNA]</scope>
</reference>
<feature type="signal peptide" evidence="1">
    <location>
        <begin position="1"/>
        <end position="23"/>
    </location>
</feature>
<name>A0A0G1GIH3_9BACT</name>
<evidence type="ECO:0000313" key="3">
    <source>
        <dbReference type="Proteomes" id="UP000034617"/>
    </source>
</evidence>
<dbReference type="AlphaFoldDB" id="A0A0G1GIH3"/>
<accession>A0A0G1GIH3</accession>
<comment type="caution">
    <text evidence="2">The sequence shown here is derived from an EMBL/GenBank/DDBJ whole genome shotgun (WGS) entry which is preliminary data.</text>
</comment>
<evidence type="ECO:0000313" key="2">
    <source>
        <dbReference type="EMBL" id="KKT34756.1"/>
    </source>
</evidence>
<organism evidence="2 3">
    <name type="scientific">Candidatus Gottesmanbacteria bacterium GW2011_GWB1_44_11c</name>
    <dbReference type="NCBI Taxonomy" id="1618447"/>
    <lineage>
        <taxon>Bacteria</taxon>
        <taxon>Candidatus Gottesmaniibacteriota</taxon>
    </lineage>
</organism>